<organism evidence="2 3">
    <name type="scientific">Vreelandella rituensis</name>
    <dbReference type="NCBI Taxonomy" id="2282306"/>
    <lineage>
        <taxon>Bacteria</taxon>
        <taxon>Pseudomonadati</taxon>
        <taxon>Pseudomonadota</taxon>
        <taxon>Gammaproteobacteria</taxon>
        <taxon>Oceanospirillales</taxon>
        <taxon>Halomonadaceae</taxon>
        <taxon>Vreelandella</taxon>
    </lineage>
</organism>
<keyword evidence="2" id="KW-0176">Collagen</keyword>
<gene>
    <name evidence="2" type="ORF">DU506_17080</name>
</gene>
<dbReference type="EMBL" id="QPIJ01000054">
    <property type="protein sequence ID" value="RCV87120.1"/>
    <property type="molecule type" value="Genomic_DNA"/>
</dbReference>
<dbReference type="PANTHER" id="PTHR24637:SF421">
    <property type="entry name" value="CUTICLE COLLAGEN DPY-2"/>
    <property type="match status" value="1"/>
</dbReference>
<name>A0A368TR89_9GAMM</name>
<accession>A0A368TR89</accession>
<comment type="caution">
    <text evidence="2">The sequence shown here is derived from an EMBL/GenBank/DDBJ whole genome shotgun (WGS) entry which is preliminary data.</text>
</comment>
<keyword evidence="3" id="KW-1185">Reference proteome</keyword>
<dbReference type="InterPro" id="IPR008160">
    <property type="entry name" value="Collagen"/>
</dbReference>
<feature type="compositionally biased region" description="Basic and acidic residues" evidence="1">
    <location>
        <begin position="44"/>
        <end position="80"/>
    </location>
</feature>
<feature type="region of interest" description="Disordered" evidence="1">
    <location>
        <begin position="23"/>
        <end position="92"/>
    </location>
</feature>
<dbReference type="PANTHER" id="PTHR24637">
    <property type="entry name" value="COLLAGEN"/>
    <property type="match status" value="1"/>
</dbReference>
<dbReference type="RefSeq" id="WP_114488096.1">
    <property type="nucleotide sequence ID" value="NZ_QPIJ01000054.1"/>
</dbReference>
<evidence type="ECO:0000256" key="1">
    <source>
        <dbReference type="SAM" id="MobiDB-lite"/>
    </source>
</evidence>
<sequence length="195" mass="20162">MDSNDRGILTLLAKAVRDLRAQVSNLARQPGPPGKDGVPGKNGLDGKDGIGLRGDPGPRGRDGPPGKPGRDGAPGKDGERGPMGPMPKHEWQGTKLRFQQTEGRWGKWVDLQGKPGKAGTGGGVYVNASTGGGSVNPGDFPLADTIVPDDEMVIVRGGVLMRVRVVLQAGEVPTNAVTVNGEAVTVNGQYVVVTS</sequence>
<proteinExistence type="predicted"/>
<dbReference type="AlphaFoldDB" id="A0A368TR89"/>
<evidence type="ECO:0000313" key="2">
    <source>
        <dbReference type="EMBL" id="RCV87120.1"/>
    </source>
</evidence>
<dbReference type="Pfam" id="PF01391">
    <property type="entry name" value="Collagen"/>
    <property type="match status" value="1"/>
</dbReference>
<evidence type="ECO:0000313" key="3">
    <source>
        <dbReference type="Proteomes" id="UP000253204"/>
    </source>
</evidence>
<protein>
    <submittedName>
        <fullName evidence="2">Collagen-like protein</fullName>
    </submittedName>
</protein>
<reference evidence="2 3" key="1">
    <citation type="submission" date="2018-07" db="EMBL/GenBank/DDBJ databases">
        <title>Halomonas rutogse sp. nov., isolated from Lake TangqianCo on Tibetan Plateau.</title>
        <authorList>
            <person name="Lu H."/>
            <person name="Xing P."/>
            <person name="Wu Q."/>
        </authorList>
    </citation>
    <scope>NUCLEOTIDE SEQUENCE [LARGE SCALE GENOMIC DNA]</scope>
    <source>
        <strain evidence="2 3">TQ8S</strain>
    </source>
</reference>
<dbReference type="Proteomes" id="UP000253204">
    <property type="component" value="Unassembled WGS sequence"/>
</dbReference>